<accession>A0A0C9WJX0</accession>
<organism evidence="1 2">
    <name type="scientific">Laccaria amethystina LaAM-08-1</name>
    <dbReference type="NCBI Taxonomy" id="1095629"/>
    <lineage>
        <taxon>Eukaryota</taxon>
        <taxon>Fungi</taxon>
        <taxon>Dikarya</taxon>
        <taxon>Basidiomycota</taxon>
        <taxon>Agaricomycotina</taxon>
        <taxon>Agaricomycetes</taxon>
        <taxon>Agaricomycetidae</taxon>
        <taxon>Agaricales</taxon>
        <taxon>Agaricineae</taxon>
        <taxon>Hydnangiaceae</taxon>
        <taxon>Laccaria</taxon>
    </lineage>
</organism>
<dbReference type="Proteomes" id="UP000054477">
    <property type="component" value="Unassembled WGS sequence"/>
</dbReference>
<name>A0A0C9WJX0_9AGAR</name>
<protein>
    <submittedName>
        <fullName evidence="1">Uncharacterized protein</fullName>
    </submittedName>
</protein>
<feature type="non-terminal residue" evidence="1">
    <location>
        <position position="74"/>
    </location>
</feature>
<keyword evidence="2" id="KW-1185">Reference proteome</keyword>
<dbReference type="EMBL" id="KN838756">
    <property type="protein sequence ID" value="KIJ95429.1"/>
    <property type="molecule type" value="Genomic_DNA"/>
</dbReference>
<reference evidence="1 2" key="1">
    <citation type="submission" date="2014-04" db="EMBL/GenBank/DDBJ databases">
        <authorList>
            <consortium name="DOE Joint Genome Institute"/>
            <person name="Kuo A."/>
            <person name="Kohler A."/>
            <person name="Nagy L.G."/>
            <person name="Floudas D."/>
            <person name="Copeland A."/>
            <person name="Barry K.W."/>
            <person name="Cichocki N."/>
            <person name="Veneault-Fourrey C."/>
            <person name="LaButti K."/>
            <person name="Lindquist E.A."/>
            <person name="Lipzen A."/>
            <person name="Lundell T."/>
            <person name="Morin E."/>
            <person name="Murat C."/>
            <person name="Sun H."/>
            <person name="Tunlid A."/>
            <person name="Henrissat B."/>
            <person name="Grigoriev I.V."/>
            <person name="Hibbett D.S."/>
            <person name="Martin F."/>
            <person name="Nordberg H.P."/>
            <person name="Cantor M.N."/>
            <person name="Hua S.X."/>
        </authorList>
    </citation>
    <scope>NUCLEOTIDE SEQUENCE [LARGE SCALE GENOMIC DNA]</scope>
    <source>
        <strain evidence="1 2">LaAM-08-1</strain>
    </source>
</reference>
<dbReference type="HOGENOM" id="CLU_2694510_0_0_1"/>
<gene>
    <name evidence="1" type="ORF">K443DRAFT_56712</name>
</gene>
<dbReference type="OrthoDB" id="10450767at2759"/>
<evidence type="ECO:0000313" key="2">
    <source>
        <dbReference type="Proteomes" id="UP000054477"/>
    </source>
</evidence>
<dbReference type="AlphaFoldDB" id="A0A0C9WJX0"/>
<sequence length="74" mass="8513">DPIRLETIRTIMKKITYTNMDGRAAPGTARTCFCNPQWLIYPLLHSNWRWKISSLCCSQPCSRQIQCTSGCIPH</sequence>
<reference evidence="2" key="2">
    <citation type="submission" date="2015-01" db="EMBL/GenBank/DDBJ databases">
        <title>Evolutionary Origins and Diversification of the Mycorrhizal Mutualists.</title>
        <authorList>
            <consortium name="DOE Joint Genome Institute"/>
            <consortium name="Mycorrhizal Genomics Consortium"/>
            <person name="Kohler A."/>
            <person name="Kuo A."/>
            <person name="Nagy L.G."/>
            <person name="Floudas D."/>
            <person name="Copeland A."/>
            <person name="Barry K.W."/>
            <person name="Cichocki N."/>
            <person name="Veneault-Fourrey C."/>
            <person name="LaButti K."/>
            <person name="Lindquist E.A."/>
            <person name="Lipzen A."/>
            <person name="Lundell T."/>
            <person name="Morin E."/>
            <person name="Murat C."/>
            <person name="Riley R."/>
            <person name="Ohm R."/>
            <person name="Sun H."/>
            <person name="Tunlid A."/>
            <person name="Henrissat B."/>
            <person name="Grigoriev I.V."/>
            <person name="Hibbett D.S."/>
            <person name="Martin F."/>
        </authorList>
    </citation>
    <scope>NUCLEOTIDE SEQUENCE [LARGE SCALE GENOMIC DNA]</scope>
    <source>
        <strain evidence="2">LaAM-08-1</strain>
    </source>
</reference>
<proteinExistence type="predicted"/>
<evidence type="ECO:0000313" key="1">
    <source>
        <dbReference type="EMBL" id="KIJ95429.1"/>
    </source>
</evidence>
<feature type="non-terminal residue" evidence="1">
    <location>
        <position position="1"/>
    </location>
</feature>